<evidence type="ECO:0000256" key="1">
    <source>
        <dbReference type="ARBA" id="ARBA00010641"/>
    </source>
</evidence>
<dbReference type="InterPro" id="IPR013324">
    <property type="entry name" value="RNA_pol_sigma_r3/r4-like"/>
</dbReference>
<dbReference type="GO" id="GO:0016987">
    <property type="term" value="F:sigma factor activity"/>
    <property type="evidence" value="ECO:0007669"/>
    <property type="project" value="UniProtKB-KW"/>
</dbReference>
<protein>
    <recommendedName>
        <fullName evidence="7">RNA polymerase sigma factor 70 region 4 type 2 domain-containing protein</fullName>
    </recommendedName>
</protein>
<dbReference type="RefSeq" id="WP_183343343.1">
    <property type="nucleotide sequence ID" value="NZ_JACHNU010000004.1"/>
</dbReference>
<keyword evidence="4" id="KW-0804">Transcription</keyword>
<dbReference type="InterPro" id="IPR013249">
    <property type="entry name" value="RNA_pol_sigma70_r4_t2"/>
</dbReference>
<feature type="transmembrane region" description="Helical" evidence="6">
    <location>
        <begin position="224"/>
        <end position="245"/>
    </location>
</feature>
<evidence type="ECO:0000256" key="5">
    <source>
        <dbReference type="SAM" id="MobiDB-lite"/>
    </source>
</evidence>
<dbReference type="InterPro" id="IPR036388">
    <property type="entry name" value="WH-like_DNA-bd_sf"/>
</dbReference>
<dbReference type="AlphaFoldDB" id="A0A840II54"/>
<feature type="compositionally biased region" description="Basic and acidic residues" evidence="5">
    <location>
        <begin position="184"/>
        <end position="195"/>
    </location>
</feature>
<feature type="domain" description="RNA polymerase sigma factor 70 region 4 type 2" evidence="7">
    <location>
        <begin position="3"/>
        <end position="51"/>
    </location>
</feature>
<dbReference type="GO" id="GO:0003677">
    <property type="term" value="F:DNA binding"/>
    <property type="evidence" value="ECO:0007669"/>
    <property type="project" value="InterPro"/>
</dbReference>
<dbReference type="GO" id="GO:0006352">
    <property type="term" value="P:DNA-templated transcription initiation"/>
    <property type="evidence" value="ECO:0007669"/>
    <property type="project" value="InterPro"/>
</dbReference>
<keyword evidence="6" id="KW-0472">Membrane</keyword>
<name>A0A840II54_9ACTN</name>
<feature type="compositionally biased region" description="Low complexity" evidence="5">
    <location>
        <begin position="124"/>
        <end position="142"/>
    </location>
</feature>
<evidence type="ECO:0000256" key="2">
    <source>
        <dbReference type="ARBA" id="ARBA00023015"/>
    </source>
</evidence>
<dbReference type="SUPFAM" id="SSF88659">
    <property type="entry name" value="Sigma3 and sigma4 domains of RNA polymerase sigma factors"/>
    <property type="match status" value="1"/>
</dbReference>
<evidence type="ECO:0000259" key="7">
    <source>
        <dbReference type="Pfam" id="PF08281"/>
    </source>
</evidence>
<dbReference type="Proteomes" id="UP000585272">
    <property type="component" value="Unassembled WGS sequence"/>
</dbReference>
<dbReference type="Pfam" id="PF08281">
    <property type="entry name" value="Sigma70_r4_2"/>
    <property type="match status" value="1"/>
</dbReference>
<evidence type="ECO:0000256" key="4">
    <source>
        <dbReference type="ARBA" id="ARBA00023163"/>
    </source>
</evidence>
<keyword evidence="3" id="KW-0731">Sigma factor</keyword>
<keyword evidence="6" id="KW-0812">Transmembrane</keyword>
<accession>A0A840II54</accession>
<dbReference type="Gene3D" id="1.10.10.10">
    <property type="entry name" value="Winged helix-like DNA-binding domain superfamily/Winged helix DNA-binding domain"/>
    <property type="match status" value="1"/>
</dbReference>
<proteinExistence type="inferred from homology"/>
<evidence type="ECO:0000256" key="6">
    <source>
        <dbReference type="SAM" id="Phobius"/>
    </source>
</evidence>
<feature type="compositionally biased region" description="Low complexity" evidence="5">
    <location>
        <begin position="254"/>
        <end position="266"/>
    </location>
</feature>
<feature type="region of interest" description="Disordered" evidence="5">
    <location>
        <begin position="109"/>
        <end position="215"/>
    </location>
</feature>
<keyword evidence="2" id="KW-0805">Transcription regulation</keyword>
<evidence type="ECO:0000313" key="9">
    <source>
        <dbReference type="Proteomes" id="UP000585272"/>
    </source>
</evidence>
<feature type="compositionally biased region" description="Low complexity" evidence="5">
    <location>
        <begin position="152"/>
        <end position="166"/>
    </location>
</feature>
<sequence>MSAALETLPPDQRAVLQLILKQGRGYADLSGLLKIDEAAVRARAHAGLDALVTDGSGAALTPGRRAQIADWLLGQQSPGDRAVTLQHLQDSRAARRWATALRDQLAPLAQGHELPELPAGRNGAAADARPAAAAPPAAPAVTPHDDADDVGPEPVAAAAAPTAPTTDRADDGGPAAEQAAPPRTTDDRREREQARAGDPGPAPARPTARDFELEPRRSSKLGGALLLVGLAALVAVVLIVVLGGGDDDGGGGSATAPPAAQTTAQQERTGGAASTEPTVLQQVNLFPPGGRGAGEARGIAFIMSQDGRPIVAVQTSGVDPNSTSDVYAAWLTSRATGRARFLGYVPNFVRDERRFTVSAALPRDTTRYDQVVVSRESTGTTEAPGSPTDVVLVGTLRVNRVG</sequence>
<reference evidence="8 9" key="1">
    <citation type="submission" date="2020-08" db="EMBL/GenBank/DDBJ databases">
        <title>Genomic Encyclopedia of Archaeal and Bacterial Type Strains, Phase II (KMG-II): from individual species to whole genera.</title>
        <authorList>
            <person name="Goeker M."/>
        </authorList>
    </citation>
    <scope>NUCLEOTIDE SEQUENCE [LARGE SCALE GENOMIC DNA]</scope>
    <source>
        <strain evidence="8 9">DSM 23288</strain>
    </source>
</reference>
<dbReference type="EMBL" id="JACHNU010000004">
    <property type="protein sequence ID" value="MBB4663628.1"/>
    <property type="molecule type" value="Genomic_DNA"/>
</dbReference>
<evidence type="ECO:0000256" key="3">
    <source>
        <dbReference type="ARBA" id="ARBA00023082"/>
    </source>
</evidence>
<keyword evidence="9" id="KW-1185">Reference proteome</keyword>
<feature type="region of interest" description="Disordered" evidence="5">
    <location>
        <begin position="250"/>
        <end position="278"/>
    </location>
</feature>
<comment type="similarity">
    <text evidence="1">Belongs to the sigma-70 factor family. ECF subfamily.</text>
</comment>
<gene>
    <name evidence="8" type="ORF">BDZ31_003223</name>
</gene>
<organism evidence="8 9">
    <name type="scientific">Conexibacter arvalis</name>
    <dbReference type="NCBI Taxonomy" id="912552"/>
    <lineage>
        <taxon>Bacteria</taxon>
        <taxon>Bacillati</taxon>
        <taxon>Actinomycetota</taxon>
        <taxon>Thermoleophilia</taxon>
        <taxon>Solirubrobacterales</taxon>
        <taxon>Conexibacteraceae</taxon>
        <taxon>Conexibacter</taxon>
    </lineage>
</organism>
<evidence type="ECO:0000313" key="8">
    <source>
        <dbReference type="EMBL" id="MBB4663628.1"/>
    </source>
</evidence>
<keyword evidence="6" id="KW-1133">Transmembrane helix</keyword>
<comment type="caution">
    <text evidence="8">The sequence shown here is derived from an EMBL/GenBank/DDBJ whole genome shotgun (WGS) entry which is preliminary data.</text>
</comment>